<evidence type="ECO:0000313" key="3">
    <source>
        <dbReference type="EMBL" id="KJF43661.1"/>
    </source>
</evidence>
<protein>
    <submittedName>
        <fullName evidence="3">RND transporter</fullName>
    </submittedName>
</protein>
<dbReference type="GO" id="GO:1990281">
    <property type="term" value="C:efflux pump complex"/>
    <property type="evidence" value="ECO:0007669"/>
    <property type="project" value="TreeGrafter"/>
</dbReference>
<accession>A0A0D8JAW1</accession>
<dbReference type="Gene3D" id="2.40.30.170">
    <property type="match status" value="1"/>
</dbReference>
<dbReference type="EMBL" id="JRHC01000002">
    <property type="protein sequence ID" value="KJF43661.1"/>
    <property type="molecule type" value="Genomic_DNA"/>
</dbReference>
<dbReference type="PANTHER" id="PTHR30469">
    <property type="entry name" value="MULTIDRUG RESISTANCE PROTEIN MDTA"/>
    <property type="match status" value="1"/>
</dbReference>
<evidence type="ECO:0000256" key="1">
    <source>
        <dbReference type="ARBA" id="ARBA00009477"/>
    </source>
</evidence>
<dbReference type="Proteomes" id="UP000032544">
    <property type="component" value="Unassembled WGS sequence"/>
</dbReference>
<evidence type="ECO:0000313" key="4">
    <source>
        <dbReference type="Proteomes" id="UP000032544"/>
    </source>
</evidence>
<keyword evidence="4" id="KW-1185">Reference proteome</keyword>
<dbReference type="InterPro" id="IPR006143">
    <property type="entry name" value="RND_pump_MFP"/>
</dbReference>
<comment type="similarity">
    <text evidence="1">Belongs to the membrane fusion protein (MFP) (TC 8.A.1) family.</text>
</comment>
<dbReference type="GO" id="GO:0015562">
    <property type="term" value="F:efflux transmembrane transporter activity"/>
    <property type="evidence" value="ECO:0007669"/>
    <property type="project" value="TreeGrafter"/>
</dbReference>
<gene>
    <name evidence="3" type="ORF">LH29_11185</name>
</gene>
<dbReference type="Gene3D" id="2.40.420.20">
    <property type="match status" value="1"/>
</dbReference>
<keyword evidence="2" id="KW-0175">Coiled coil</keyword>
<dbReference type="STRING" id="1544798.LH29_11185"/>
<dbReference type="NCBIfam" id="TIGR01730">
    <property type="entry name" value="RND_mfp"/>
    <property type="match status" value="1"/>
</dbReference>
<reference evidence="3 4" key="1">
    <citation type="submission" date="2014-09" db="EMBL/GenBank/DDBJ databases">
        <title>Draft Genome Sequence of Draconibacterium sp. JN14CK-3.</title>
        <authorList>
            <person name="Dong C."/>
            <person name="Lai Q."/>
            <person name="Shao Z."/>
        </authorList>
    </citation>
    <scope>NUCLEOTIDE SEQUENCE [LARGE SCALE GENOMIC DNA]</scope>
    <source>
        <strain evidence="3 4">JN14CK-3</strain>
    </source>
</reference>
<dbReference type="RefSeq" id="WP_045029453.1">
    <property type="nucleotide sequence ID" value="NZ_JRHC01000002.1"/>
</dbReference>
<organism evidence="3 4">
    <name type="scientific">Draconibacterium sediminis</name>
    <dbReference type="NCBI Taxonomy" id="1544798"/>
    <lineage>
        <taxon>Bacteria</taxon>
        <taxon>Pseudomonadati</taxon>
        <taxon>Bacteroidota</taxon>
        <taxon>Bacteroidia</taxon>
        <taxon>Marinilabiliales</taxon>
        <taxon>Prolixibacteraceae</taxon>
        <taxon>Draconibacterium</taxon>
    </lineage>
</organism>
<comment type="caution">
    <text evidence="3">The sequence shown here is derived from an EMBL/GenBank/DDBJ whole genome shotgun (WGS) entry which is preliminary data.</text>
</comment>
<dbReference type="AlphaFoldDB" id="A0A0D8JAW1"/>
<sequence>MIKKIILIAVAIAILAATAFKLKTNKEVAEKRVYKYDIDKPITVKSIVLKPENAATSTVFAGNFQALRESKLSTDVQGKVLEIYVDQGSMVEENQALIQLDNSLLKLQLQSVEVKIEELTKDVKRYKVLTEADAIQGIQLEKTELALKSALIQKATLLEQINKTTIRAPFNAVVTAKMTEEGAFAAPGIPLLQITDISILKFTVNVPENSLSKFELNKNYTVSADAFPDIQLSGQTTMLGSKANIGNSFPVQLLVKNTNSHEIKSGMFGKVILQDDTDTSQITIPASALVGTTIKPQVYLIENGRAQLRDIIVAERIENRIVIAGGLKPGDEIVSNGFINLYNNANVNPK</sequence>
<name>A0A0D8JAW1_9BACT</name>
<dbReference type="PATRIC" id="fig|1544798.3.peg.2393"/>
<evidence type="ECO:0000256" key="2">
    <source>
        <dbReference type="SAM" id="Coils"/>
    </source>
</evidence>
<dbReference type="PANTHER" id="PTHR30469:SF15">
    <property type="entry name" value="HLYD FAMILY OF SECRETION PROTEINS"/>
    <property type="match status" value="1"/>
</dbReference>
<feature type="coiled-coil region" evidence="2">
    <location>
        <begin position="102"/>
        <end position="160"/>
    </location>
</feature>
<dbReference type="Gene3D" id="2.40.50.100">
    <property type="match status" value="1"/>
</dbReference>
<dbReference type="SUPFAM" id="SSF111369">
    <property type="entry name" value="HlyD-like secretion proteins"/>
    <property type="match status" value="1"/>
</dbReference>
<proteinExistence type="inferred from homology"/>
<dbReference type="OrthoDB" id="9801814at2"/>